<dbReference type="GO" id="GO:0004845">
    <property type="term" value="F:uracil phosphoribosyltransferase activity"/>
    <property type="evidence" value="ECO:0007669"/>
    <property type="project" value="UniProtKB-UniRule"/>
</dbReference>
<dbReference type="RefSeq" id="WP_279389674.1">
    <property type="nucleotide sequence ID" value="NZ_SMFZ01000002.1"/>
</dbReference>
<dbReference type="FunFam" id="3.40.50.2020:FF:000020">
    <property type="entry name" value="Bifunctional protein PyrR"/>
    <property type="match status" value="1"/>
</dbReference>
<comment type="function">
    <text evidence="4">Regulates the transcription of the pyrimidine nucleotide (pyr) operon in response to exogenous pyrimidines.</text>
</comment>
<evidence type="ECO:0000313" key="7">
    <source>
        <dbReference type="EMBL" id="TCK22748.1"/>
    </source>
</evidence>
<dbReference type="Pfam" id="PF00156">
    <property type="entry name" value="Pribosyltran"/>
    <property type="match status" value="1"/>
</dbReference>
<dbReference type="Proteomes" id="UP000295560">
    <property type="component" value="Unassembled WGS sequence"/>
</dbReference>
<keyword evidence="3 4" id="KW-0804">Transcription</keyword>
<dbReference type="PANTHER" id="PTHR11608">
    <property type="entry name" value="BIFUNCTIONAL PROTEIN PYRR"/>
    <property type="match status" value="1"/>
</dbReference>
<dbReference type="InterPro" id="IPR023050">
    <property type="entry name" value="PyrR"/>
</dbReference>
<feature type="short sequence motif" description="PRPP-binding" evidence="4">
    <location>
        <begin position="114"/>
        <end position="126"/>
    </location>
</feature>
<proteinExistence type="inferred from homology"/>
<dbReference type="EC" id="2.4.2.9" evidence="4"/>
<comment type="similarity">
    <text evidence="1 4">Belongs to the purine/pyrimidine phosphoribosyltransferase family. PyrR subfamily.</text>
</comment>
<dbReference type="HAMAP" id="MF_01219">
    <property type="entry name" value="PyrR"/>
    <property type="match status" value="1"/>
</dbReference>
<dbReference type="SUPFAM" id="SSF53271">
    <property type="entry name" value="PRTase-like"/>
    <property type="match status" value="1"/>
</dbReference>
<comment type="caution">
    <text evidence="7">The sequence shown here is derived from an EMBL/GenBank/DDBJ whole genome shotgun (WGS) entry which is preliminary data.</text>
</comment>
<dbReference type="NCBIfam" id="NF003547">
    <property type="entry name" value="PRK05205.1-3"/>
    <property type="match status" value="1"/>
</dbReference>
<dbReference type="NCBIfam" id="NF003549">
    <property type="entry name" value="PRK05205.1-5"/>
    <property type="match status" value="1"/>
</dbReference>
<comment type="catalytic activity">
    <reaction evidence="4">
        <text>UMP + diphosphate = 5-phospho-alpha-D-ribose 1-diphosphate + uracil</text>
        <dbReference type="Rhea" id="RHEA:13017"/>
        <dbReference type="ChEBI" id="CHEBI:17568"/>
        <dbReference type="ChEBI" id="CHEBI:33019"/>
        <dbReference type="ChEBI" id="CHEBI:57865"/>
        <dbReference type="ChEBI" id="CHEBI:58017"/>
        <dbReference type="EC" id="2.4.2.9"/>
    </reaction>
</comment>
<protein>
    <recommendedName>
        <fullName evidence="4">Bifunctional protein PyrR</fullName>
    </recommendedName>
    <domain>
        <recommendedName>
            <fullName evidence="4">Pyrimidine operon regulatory protein</fullName>
        </recommendedName>
    </domain>
    <domain>
        <recommendedName>
            <fullName evidence="4">Uracil phosphoribosyltransferase</fullName>
            <shortName evidence="4">UPRTase</shortName>
            <ecNumber evidence="4">2.4.2.9</ecNumber>
        </recommendedName>
    </domain>
</protein>
<keyword evidence="4 7" id="KW-0328">Glycosyltransferase</keyword>
<dbReference type="CDD" id="cd06223">
    <property type="entry name" value="PRTases_typeI"/>
    <property type="match status" value="1"/>
</dbReference>
<evidence type="ECO:0000256" key="3">
    <source>
        <dbReference type="ARBA" id="ARBA00023163"/>
    </source>
</evidence>
<dbReference type="InterPro" id="IPR029057">
    <property type="entry name" value="PRTase-like"/>
</dbReference>
<reference evidence="7 8" key="1">
    <citation type="submission" date="2019-03" db="EMBL/GenBank/DDBJ databases">
        <title>Sequencing the genomes of 1000 actinobacteria strains.</title>
        <authorList>
            <person name="Klenk H.-P."/>
        </authorList>
    </citation>
    <scope>NUCLEOTIDE SEQUENCE [LARGE SCALE GENOMIC DNA]</scope>
    <source>
        <strain evidence="7 8">DSM 44969</strain>
    </source>
</reference>
<gene>
    <name evidence="4" type="primary">pyrR</name>
    <name evidence="7" type="ORF">EV378_6756</name>
</gene>
<feature type="region of interest" description="Disordered" evidence="5">
    <location>
        <begin position="182"/>
        <end position="214"/>
    </location>
</feature>
<dbReference type="InterPro" id="IPR050137">
    <property type="entry name" value="PyrR_bifunctional"/>
</dbReference>
<dbReference type="Gene3D" id="3.40.50.2020">
    <property type="match status" value="1"/>
</dbReference>
<dbReference type="AlphaFoldDB" id="A0A4R1HLA2"/>
<evidence type="ECO:0000256" key="4">
    <source>
        <dbReference type="HAMAP-Rule" id="MF_01219"/>
    </source>
</evidence>
<dbReference type="GO" id="GO:0006355">
    <property type="term" value="P:regulation of DNA-templated transcription"/>
    <property type="evidence" value="ECO:0007669"/>
    <property type="project" value="UniProtKB-UniRule"/>
</dbReference>
<comment type="function">
    <text evidence="4">Also displays a weak uracil phosphoribosyltransferase activity which is not physiologically significant.</text>
</comment>
<evidence type="ECO:0000256" key="1">
    <source>
        <dbReference type="ARBA" id="ARBA00005565"/>
    </source>
</evidence>
<keyword evidence="4 7" id="KW-0808">Transferase</keyword>
<evidence type="ECO:0000256" key="2">
    <source>
        <dbReference type="ARBA" id="ARBA00023015"/>
    </source>
</evidence>
<feature type="domain" description="Phosphoribosyltransferase" evidence="6">
    <location>
        <begin position="17"/>
        <end position="165"/>
    </location>
</feature>
<accession>A0A4R1HLA2</accession>
<dbReference type="PANTHER" id="PTHR11608:SF0">
    <property type="entry name" value="BIFUNCTIONAL PROTEIN PYRR"/>
    <property type="match status" value="1"/>
</dbReference>
<evidence type="ECO:0000256" key="5">
    <source>
        <dbReference type="SAM" id="MobiDB-lite"/>
    </source>
</evidence>
<dbReference type="EMBL" id="SMFZ01000002">
    <property type="protein sequence ID" value="TCK22748.1"/>
    <property type="molecule type" value="Genomic_DNA"/>
</dbReference>
<keyword evidence="8" id="KW-1185">Reference proteome</keyword>
<name>A0A4R1HLA2_PSEEN</name>
<dbReference type="InterPro" id="IPR000836">
    <property type="entry name" value="PRTase_dom"/>
</dbReference>
<evidence type="ECO:0000259" key="6">
    <source>
        <dbReference type="Pfam" id="PF00156"/>
    </source>
</evidence>
<feature type="compositionally biased region" description="Low complexity" evidence="5">
    <location>
        <begin position="195"/>
        <end position="214"/>
    </location>
</feature>
<organism evidence="7 8">
    <name type="scientific">Pseudonocardia endophytica</name>
    <dbReference type="NCBI Taxonomy" id="401976"/>
    <lineage>
        <taxon>Bacteria</taxon>
        <taxon>Bacillati</taxon>
        <taxon>Actinomycetota</taxon>
        <taxon>Actinomycetes</taxon>
        <taxon>Pseudonocardiales</taxon>
        <taxon>Pseudonocardiaceae</taxon>
        <taxon>Pseudonocardia</taxon>
    </lineage>
</organism>
<keyword evidence="2 4" id="KW-0805">Transcription regulation</keyword>
<evidence type="ECO:0000313" key="8">
    <source>
        <dbReference type="Proteomes" id="UP000295560"/>
    </source>
</evidence>
<sequence>MAQYRRGDAGAQVPVRELLSAADVTRTIARIAHQIIEKTAFGPDRPDDLVLLGVPTRGVHVAHRLAAAIRDFTGTAPAVGSVDATLYRDDLRRGPARALESTAVPEGGVDDKLVVLVDDVLMSGRTTRAALDALRDEGRPRAVQLAVLVDRGHRELPIRADYVGKNVPTSRSERIDVRLTESDDSDGVFIERPSGAIDSADNGDNADGATEVDE</sequence>